<reference evidence="7" key="1">
    <citation type="submission" date="2014-01" db="EMBL/GenBank/DDBJ databases">
        <authorList>
            <person name="Brown-Elliot B."/>
            <person name="Wallace R."/>
            <person name="Lenaerts A."/>
            <person name="Ordway D."/>
            <person name="DeGroote M.A."/>
            <person name="Parker T."/>
            <person name="Sizemore C."/>
            <person name="Tallon L.J."/>
            <person name="Sadzewicz L.K."/>
            <person name="Sengamalay N."/>
            <person name="Fraser C.M."/>
            <person name="Hine E."/>
            <person name="Shefchek K.A."/>
            <person name="Das S.P."/>
            <person name="Tettelin H."/>
        </authorList>
    </citation>
    <scope>NUCLEOTIDE SEQUENCE [LARGE SCALE GENOMIC DNA]</scope>
    <source>
        <strain evidence="7">4042</strain>
    </source>
</reference>
<proteinExistence type="inferred from homology"/>
<evidence type="ECO:0000256" key="4">
    <source>
        <dbReference type="ARBA" id="ARBA00022840"/>
    </source>
</evidence>
<dbReference type="GO" id="GO:0044539">
    <property type="term" value="P:long-chain fatty acid import into cell"/>
    <property type="evidence" value="ECO:0007669"/>
    <property type="project" value="TreeGrafter"/>
</dbReference>
<dbReference type="Pfam" id="PF00501">
    <property type="entry name" value="AMP-binding"/>
    <property type="match status" value="1"/>
</dbReference>
<protein>
    <submittedName>
        <fullName evidence="7">AMP-binding enzyme family protein</fullName>
    </submittedName>
</protein>
<dbReference type="GO" id="GO:0005324">
    <property type="term" value="F:long-chain fatty acid transmembrane transporter activity"/>
    <property type="evidence" value="ECO:0007669"/>
    <property type="project" value="TreeGrafter"/>
</dbReference>
<evidence type="ECO:0000259" key="6">
    <source>
        <dbReference type="Pfam" id="PF00501"/>
    </source>
</evidence>
<evidence type="ECO:0000256" key="1">
    <source>
        <dbReference type="ARBA" id="ARBA00006432"/>
    </source>
</evidence>
<dbReference type="PANTHER" id="PTHR43107:SF15">
    <property type="entry name" value="FATTY ACID TRANSPORT PROTEIN 3, ISOFORM A"/>
    <property type="match status" value="1"/>
</dbReference>
<dbReference type="InterPro" id="IPR000873">
    <property type="entry name" value="AMP-dep_synth/lig_dom"/>
</dbReference>
<sequence>MAAGVGRVRRRGLRLHSSDTLYCCLPLYHNNALTVALASVLTSGATLALGRSFSASRFWDEVIANDATAFIYIGEICRYLLNQPPKPTDRAHRVRLIAGNGLRPEIWDEFTARFGIDRVCEFYAASEGNTAFINIFNVPKTTGISPLPLAYVEYDPDTGAPLRDDNGRVRRVRPGQPGLLLSRSTGFSPTTATPIRPPVKKVGAQRFS</sequence>
<comment type="caution">
    <text evidence="7">The sequence shown here is derived from an EMBL/GenBank/DDBJ whole genome shotgun (WGS) entry which is preliminary data.</text>
</comment>
<name>X8DXG5_MYCXE</name>
<accession>X8DXG5</accession>
<feature type="region of interest" description="Disordered" evidence="5">
    <location>
        <begin position="180"/>
        <end position="208"/>
    </location>
</feature>
<dbReference type="AlphaFoldDB" id="X8DXG5"/>
<dbReference type="PATRIC" id="fig|1299334.3.peg.987"/>
<dbReference type="SUPFAM" id="SSF56801">
    <property type="entry name" value="Acetyl-CoA synthetase-like"/>
    <property type="match status" value="1"/>
</dbReference>
<evidence type="ECO:0000313" key="7">
    <source>
        <dbReference type="EMBL" id="EUA73317.1"/>
    </source>
</evidence>
<evidence type="ECO:0000256" key="3">
    <source>
        <dbReference type="ARBA" id="ARBA00022741"/>
    </source>
</evidence>
<dbReference type="GO" id="GO:0005524">
    <property type="term" value="F:ATP binding"/>
    <property type="evidence" value="ECO:0007669"/>
    <property type="project" value="UniProtKB-KW"/>
</dbReference>
<dbReference type="Gene3D" id="3.40.50.12780">
    <property type="entry name" value="N-terminal domain of ligase-like"/>
    <property type="match status" value="1"/>
</dbReference>
<organism evidence="7">
    <name type="scientific">Mycobacterium xenopi 4042</name>
    <dbReference type="NCBI Taxonomy" id="1299334"/>
    <lineage>
        <taxon>Bacteria</taxon>
        <taxon>Bacillati</taxon>
        <taxon>Actinomycetota</taxon>
        <taxon>Actinomycetes</taxon>
        <taxon>Mycobacteriales</taxon>
        <taxon>Mycobacteriaceae</taxon>
        <taxon>Mycobacterium</taxon>
    </lineage>
</organism>
<dbReference type="EMBL" id="JAOB01000011">
    <property type="protein sequence ID" value="EUA73317.1"/>
    <property type="molecule type" value="Genomic_DNA"/>
</dbReference>
<keyword evidence="4" id="KW-0067">ATP-binding</keyword>
<comment type="similarity">
    <text evidence="1">Belongs to the ATP-dependent AMP-binding enzyme family.</text>
</comment>
<keyword evidence="2" id="KW-0436">Ligase</keyword>
<dbReference type="InterPro" id="IPR042099">
    <property type="entry name" value="ANL_N_sf"/>
</dbReference>
<feature type="domain" description="AMP-dependent synthetase/ligase" evidence="6">
    <location>
        <begin position="11"/>
        <end position="186"/>
    </location>
</feature>
<gene>
    <name evidence="7" type="ORF">I553_9473</name>
</gene>
<dbReference type="GO" id="GO:0004467">
    <property type="term" value="F:long-chain fatty acid-CoA ligase activity"/>
    <property type="evidence" value="ECO:0007669"/>
    <property type="project" value="TreeGrafter"/>
</dbReference>
<evidence type="ECO:0000256" key="2">
    <source>
        <dbReference type="ARBA" id="ARBA00022598"/>
    </source>
</evidence>
<feature type="compositionally biased region" description="Polar residues" evidence="5">
    <location>
        <begin position="182"/>
        <end position="193"/>
    </location>
</feature>
<dbReference type="GO" id="GO:0005886">
    <property type="term" value="C:plasma membrane"/>
    <property type="evidence" value="ECO:0007669"/>
    <property type="project" value="TreeGrafter"/>
</dbReference>
<keyword evidence="3" id="KW-0547">Nucleotide-binding</keyword>
<dbReference type="PANTHER" id="PTHR43107">
    <property type="entry name" value="LONG-CHAIN FATTY ACID TRANSPORT PROTEIN"/>
    <property type="match status" value="1"/>
</dbReference>
<evidence type="ECO:0000256" key="5">
    <source>
        <dbReference type="SAM" id="MobiDB-lite"/>
    </source>
</evidence>